<feature type="domain" description="TAFH" evidence="7">
    <location>
        <begin position="188"/>
        <end position="301"/>
    </location>
</feature>
<dbReference type="EMBL" id="FN653017">
    <property type="protein sequence ID" value="CBY21435.1"/>
    <property type="molecule type" value="Genomic_DNA"/>
</dbReference>
<evidence type="ECO:0000256" key="6">
    <source>
        <dbReference type="SAM" id="MobiDB-lite"/>
    </source>
</evidence>
<dbReference type="InterPro" id="IPR003894">
    <property type="entry name" value="TAFH_NHR1"/>
</dbReference>
<gene>
    <name evidence="8" type="ORF">GSOID_T00009202001</name>
    <name evidence="9" type="ORF">GSOID_T00030006001</name>
</gene>
<dbReference type="PROSITE" id="PS51119">
    <property type="entry name" value="TAFH"/>
    <property type="match status" value="1"/>
</dbReference>
<keyword evidence="4" id="KW-0804">Transcription</keyword>
<dbReference type="InterPro" id="IPR007900">
    <property type="entry name" value="TAF4_C"/>
</dbReference>
<dbReference type="PANTHER" id="PTHR15138">
    <property type="entry name" value="TRANSCRIPTION INITIATION FACTOR TFIID SUBUNIT 4"/>
    <property type="match status" value="1"/>
</dbReference>
<dbReference type="GO" id="GO:0005669">
    <property type="term" value="C:transcription factor TFIID complex"/>
    <property type="evidence" value="ECO:0007669"/>
    <property type="project" value="InterPro"/>
</dbReference>
<feature type="compositionally biased region" description="Low complexity" evidence="6">
    <location>
        <begin position="167"/>
        <end position="181"/>
    </location>
</feature>
<comment type="subcellular location">
    <subcellularLocation>
        <location evidence="1">Nucleus</location>
    </subcellularLocation>
</comment>
<dbReference type="InParanoid" id="E4WWD1"/>
<dbReference type="Pfam" id="PF07531">
    <property type="entry name" value="TAFH"/>
    <property type="match status" value="1"/>
</dbReference>
<keyword evidence="5" id="KW-0539">Nucleus</keyword>
<reference evidence="8" key="1">
    <citation type="journal article" date="2010" name="Science">
        <title>Plasticity of animal genome architecture unmasked by rapid evolution of a pelagic tunicate.</title>
        <authorList>
            <person name="Denoeud F."/>
            <person name="Henriet S."/>
            <person name="Mungpakdee S."/>
            <person name="Aury J.M."/>
            <person name="Da Silva C."/>
            <person name="Brinkmann H."/>
            <person name="Mikhaleva J."/>
            <person name="Olsen L.C."/>
            <person name="Jubin C."/>
            <person name="Canestro C."/>
            <person name="Bouquet J.M."/>
            <person name="Danks G."/>
            <person name="Poulain J."/>
            <person name="Campsteijn C."/>
            <person name="Adamski M."/>
            <person name="Cross I."/>
            <person name="Yadetie F."/>
            <person name="Muffato M."/>
            <person name="Louis A."/>
            <person name="Butcher S."/>
            <person name="Tsagkogeorga G."/>
            <person name="Konrad A."/>
            <person name="Singh S."/>
            <person name="Jensen M.F."/>
            <person name="Cong E.H."/>
            <person name="Eikeseth-Otteraa H."/>
            <person name="Noel B."/>
            <person name="Anthouard V."/>
            <person name="Porcel B.M."/>
            <person name="Kachouri-Lafond R."/>
            <person name="Nishino A."/>
            <person name="Ugolini M."/>
            <person name="Chourrout P."/>
            <person name="Nishida H."/>
            <person name="Aasland R."/>
            <person name="Huzurbazar S."/>
            <person name="Westhof E."/>
            <person name="Delsuc F."/>
            <person name="Lehrach H."/>
            <person name="Reinhardt R."/>
            <person name="Weissenbach J."/>
            <person name="Roy S.W."/>
            <person name="Artiguenave F."/>
            <person name="Postlethwait J.H."/>
            <person name="Manak J.R."/>
            <person name="Thompson E.M."/>
            <person name="Jaillon O."/>
            <person name="Du Pasquier L."/>
            <person name="Boudinot P."/>
            <person name="Liberles D.A."/>
            <person name="Volff J.N."/>
            <person name="Philippe H."/>
            <person name="Lenhard B."/>
            <person name="Roest Crollius H."/>
            <person name="Wincker P."/>
            <person name="Chourrout D."/>
        </authorList>
    </citation>
    <scope>NUCLEOTIDE SEQUENCE [LARGE SCALE GENOMIC DNA]</scope>
</reference>
<evidence type="ECO:0000313" key="10">
    <source>
        <dbReference type="Proteomes" id="UP000001307"/>
    </source>
</evidence>
<dbReference type="CDD" id="cd08045">
    <property type="entry name" value="HFD_TAF4"/>
    <property type="match status" value="1"/>
</dbReference>
<feature type="region of interest" description="Disordered" evidence="6">
    <location>
        <begin position="305"/>
        <end position="368"/>
    </location>
</feature>
<evidence type="ECO:0000256" key="2">
    <source>
        <dbReference type="ARBA" id="ARBA00006178"/>
    </source>
</evidence>
<evidence type="ECO:0000256" key="3">
    <source>
        <dbReference type="ARBA" id="ARBA00023015"/>
    </source>
</evidence>
<protein>
    <recommendedName>
        <fullName evidence="7">TAFH domain-containing protein</fullName>
    </recommendedName>
</protein>
<organism evidence="8">
    <name type="scientific">Oikopleura dioica</name>
    <name type="common">Tunicate</name>
    <dbReference type="NCBI Taxonomy" id="34765"/>
    <lineage>
        <taxon>Eukaryota</taxon>
        <taxon>Metazoa</taxon>
        <taxon>Chordata</taxon>
        <taxon>Tunicata</taxon>
        <taxon>Appendicularia</taxon>
        <taxon>Copelata</taxon>
        <taxon>Oikopleuridae</taxon>
        <taxon>Oikopleura</taxon>
    </lineage>
</organism>
<dbReference type="GO" id="GO:0003677">
    <property type="term" value="F:DNA binding"/>
    <property type="evidence" value="ECO:0007669"/>
    <property type="project" value="TreeGrafter"/>
</dbReference>
<proteinExistence type="inferred from homology"/>
<dbReference type="EMBL" id="FN654873">
    <property type="protein sequence ID" value="CBY36944.1"/>
    <property type="molecule type" value="Genomic_DNA"/>
</dbReference>
<dbReference type="SMART" id="SM00549">
    <property type="entry name" value="TAFH"/>
    <property type="match status" value="1"/>
</dbReference>
<dbReference type="PANTHER" id="PTHR15138:SF14">
    <property type="entry name" value="TRANSCRIPTION INITIATION FACTOR TFIID SUBUNIT 4"/>
    <property type="match status" value="1"/>
</dbReference>
<dbReference type="GO" id="GO:0016251">
    <property type="term" value="F:RNA polymerase II general transcription initiation factor activity"/>
    <property type="evidence" value="ECO:0007669"/>
    <property type="project" value="TreeGrafter"/>
</dbReference>
<dbReference type="Proteomes" id="UP000011014">
    <property type="component" value="Unassembled WGS sequence"/>
</dbReference>
<feature type="region of interest" description="Disordered" evidence="6">
    <location>
        <begin position="103"/>
        <end position="125"/>
    </location>
</feature>
<dbReference type="SUPFAM" id="SSF158553">
    <property type="entry name" value="TAFH domain-like"/>
    <property type="match status" value="1"/>
</dbReference>
<comment type="similarity">
    <text evidence="2">Belongs to the TAF4 family.</text>
</comment>
<dbReference type="GO" id="GO:0006367">
    <property type="term" value="P:transcription initiation at RNA polymerase II promoter"/>
    <property type="evidence" value="ECO:0007669"/>
    <property type="project" value="TreeGrafter"/>
</dbReference>
<sequence>MSGIPGPPPGGGPLNGSSLVPNTIESFSDQNLLPDVVKSELNPIKSEQVTIKSEFQPHIINGVLGDGNTLVSQGAPAITSVHSHAPQVLKIESQSNIRHIMPQPQSVSQPQQAQQQLGQPQLQPRPVGVTGQMRPGIRQVVLSSPAGGGAPALQPRIGTPRQTRPIAPTGGTPSTPTGGAPVLTEEEQKNVHKCKNFLMTLIQLAQRNSSADRREVVTNVRDLVQRLIDDRITAQMFTERLQTELQSSPQEGNYWRKVQVPKVTPYLVPFLENSLPLLRKSMQLNSTSRPTAPRPVRPVQQVRLPQGTPTRPIRPGIAPTSIRPSHPQIRLPRNMPNARIRPGQTISRVPGEPPNKMKISTMDRDDQRENDDITDVANMAHIDLANEAENLNNASTVVGSEVKSAPGGDKAVSVNEQILHKLVGQAASKAGGIQRVTPDGARLMGLALEDHIKTIISKAIHAASHRSIQFKETEHIEKLNDVKSQFKYISDLMIIEKRDADEAEQEQRAKLLRSRKGKDDDPDRDKKKKEAKMKQQQIQDEQQLKQADETALEASRRRPRNVASLSTTVNTSNNKAVRSCRVKIRDLLFCLDSDKNLSERSRDEVFKRYLK</sequence>
<accession>E4WWD1</accession>
<feature type="region of interest" description="Disordered" evidence="6">
    <location>
        <begin position="505"/>
        <end position="569"/>
    </location>
</feature>
<keyword evidence="3" id="KW-0805">Transcription regulation</keyword>
<name>E4WWD1_OIKDI</name>
<evidence type="ECO:0000259" key="7">
    <source>
        <dbReference type="PROSITE" id="PS51119"/>
    </source>
</evidence>
<dbReference type="AlphaFoldDB" id="E4WWD1"/>
<dbReference type="Gene3D" id="1.20.120.1110">
    <property type="entry name" value="TAFH/NHR1 domain"/>
    <property type="match status" value="1"/>
</dbReference>
<dbReference type="InterPro" id="IPR045144">
    <property type="entry name" value="TAF4"/>
</dbReference>
<dbReference type="FunCoup" id="E4WWD1">
    <property type="interactions" value="600"/>
</dbReference>
<dbReference type="Pfam" id="PF05236">
    <property type="entry name" value="TAF4"/>
    <property type="match status" value="1"/>
</dbReference>
<dbReference type="OrthoDB" id="21060at2759"/>
<evidence type="ECO:0000313" key="9">
    <source>
        <dbReference type="EMBL" id="CBY36944.1"/>
    </source>
</evidence>
<feature type="region of interest" description="Disordered" evidence="6">
    <location>
        <begin position="145"/>
        <end position="181"/>
    </location>
</feature>
<evidence type="ECO:0000256" key="5">
    <source>
        <dbReference type="ARBA" id="ARBA00023242"/>
    </source>
</evidence>
<dbReference type="Proteomes" id="UP000001307">
    <property type="component" value="Unassembled WGS sequence"/>
</dbReference>
<evidence type="ECO:0000313" key="8">
    <source>
        <dbReference type="EMBL" id="CBY21435.1"/>
    </source>
</evidence>
<keyword evidence="10" id="KW-1185">Reference proteome</keyword>
<feature type="compositionally biased region" description="Pro residues" evidence="6">
    <location>
        <begin position="1"/>
        <end position="11"/>
    </location>
</feature>
<feature type="region of interest" description="Disordered" evidence="6">
    <location>
        <begin position="1"/>
        <end position="21"/>
    </location>
</feature>
<evidence type="ECO:0000256" key="1">
    <source>
        <dbReference type="ARBA" id="ARBA00004123"/>
    </source>
</evidence>
<dbReference type="InterPro" id="IPR037249">
    <property type="entry name" value="TAFH/NHR1_dom_sf"/>
</dbReference>
<evidence type="ECO:0000256" key="4">
    <source>
        <dbReference type="ARBA" id="ARBA00023163"/>
    </source>
</evidence>